<evidence type="ECO:0000313" key="3">
    <source>
        <dbReference type="EMBL" id="KAL0978774.1"/>
    </source>
</evidence>
<gene>
    <name evidence="3" type="ORF">UPYG_G00175000</name>
</gene>
<sequence>MADSANVAFMEDTLTKVPKKAQLLSLGRKDTSRLLDVYVRRSISLNDGTCEEQRKNRKSRKWVTMSQKRLQGCRPSSYPSVTSVQNMGDEGQARSTPSDRTVPYVSPEIISGPVDVKEFETSTEVESMSKEGKQSKKSSFWKSFLGFFTKKGSDKDEESSTEKHRQSQEAPEKKKSIGRKNSLKRISIIKRKFDRGPARKGSLARNRTNRIETTGVESVLDVAPTDSYYEKVSEELEKIVHEVESPLADEDIMKRIIVLIKQRGDAIDCKLKDSPSLSSFFQKLSYNTFIFPKAKPHSADNAPELVKFAFTLDFTARVACLSQHSTSHIMGLGHRYLEDRFTQTQVNPDQPSHNLDDQ</sequence>
<feature type="compositionally biased region" description="Basic and acidic residues" evidence="2">
    <location>
        <begin position="151"/>
        <end position="175"/>
    </location>
</feature>
<dbReference type="AlphaFoldDB" id="A0ABD0WPK3"/>
<dbReference type="EMBL" id="JAGEUA010000005">
    <property type="protein sequence ID" value="KAL0978774.1"/>
    <property type="molecule type" value="Genomic_DNA"/>
</dbReference>
<feature type="region of interest" description="Disordered" evidence="2">
    <location>
        <begin position="151"/>
        <end position="179"/>
    </location>
</feature>
<keyword evidence="1" id="KW-0053">Apoptosis</keyword>
<dbReference type="PANTHER" id="PTHR14965:SF9">
    <property type="entry name" value="APOPTOSIS FACILITATOR BCL-2-LIKE PROTEIN 14"/>
    <property type="match status" value="1"/>
</dbReference>
<feature type="region of interest" description="Disordered" evidence="2">
    <location>
        <begin position="73"/>
        <end position="106"/>
    </location>
</feature>
<dbReference type="PANTHER" id="PTHR14965">
    <property type="entry name" value="SI:CH73-248E21.1"/>
    <property type="match status" value="1"/>
</dbReference>
<proteinExistence type="predicted"/>
<dbReference type="Proteomes" id="UP001557470">
    <property type="component" value="Unassembled WGS sequence"/>
</dbReference>
<comment type="caution">
    <text evidence="3">The sequence shown here is derived from an EMBL/GenBank/DDBJ whole genome shotgun (WGS) entry which is preliminary data.</text>
</comment>
<organism evidence="3 4">
    <name type="scientific">Umbra pygmaea</name>
    <name type="common">Eastern mudminnow</name>
    <dbReference type="NCBI Taxonomy" id="75934"/>
    <lineage>
        <taxon>Eukaryota</taxon>
        <taxon>Metazoa</taxon>
        <taxon>Chordata</taxon>
        <taxon>Craniata</taxon>
        <taxon>Vertebrata</taxon>
        <taxon>Euteleostomi</taxon>
        <taxon>Actinopterygii</taxon>
        <taxon>Neopterygii</taxon>
        <taxon>Teleostei</taxon>
        <taxon>Protacanthopterygii</taxon>
        <taxon>Esociformes</taxon>
        <taxon>Umbridae</taxon>
        <taxon>Umbra</taxon>
    </lineage>
</organism>
<feature type="compositionally biased region" description="Polar residues" evidence="2">
    <location>
        <begin position="77"/>
        <end position="86"/>
    </location>
</feature>
<name>A0ABD0WPK3_UMBPY</name>
<dbReference type="GO" id="GO:0006915">
    <property type="term" value="P:apoptotic process"/>
    <property type="evidence" value="ECO:0007669"/>
    <property type="project" value="UniProtKB-KW"/>
</dbReference>
<reference evidence="3 4" key="1">
    <citation type="submission" date="2024-06" db="EMBL/GenBank/DDBJ databases">
        <authorList>
            <person name="Pan Q."/>
            <person name="Wen M."/>
            <person name="Jouanno E."/>
            <person name="Zahm M."/>
            <person name="Klopp C."/>
            <person name="Cabau C."/>
            <person name="Louis A."/>
            <person name="Berthelot C."/>
            <person name="Parey E."/>
            <person name="Roest Crollius H."/>
            <person name="Montfort J."/>
            <person name="Robinson-Rechavi M."/>
            <person name="Bouchez O."/>
            <person name="Lampietro C."/>
            <person name="Lopez Roques C."/>
            <person name="Donnadieu C."/>
            <person name="Postlethwait J."/>
            <person name="Bobe J."/>
            <person name="Verreycken H."/>
            <person name="Guiguen Y."/>
        </authorList>
    </citation>
    <scope>NUCLEOTIDE SEQUENCE [LARGE SCALE GENOMIC DNA]</scope>
    <source>
        <strain evidence="3">Up_M1</strain>
        <tissue evidence="3">Testis</tissue>
    </source>
</reference>
<evidence type="ECO:0000313" key="4">
    <source>
        <dbReference type="Proteomes" id="UP001557470"/>
    </source>
</evidence>
<accession>A0ABD0WPK3</accession>
<evidence type="ECO:0000256" key="2">
    <source>
        <dbReference type="SAM" id="MobiDB-lite"/>
    </source>
</evidence>
<keyword evidence="4" id="KW-1185">Reference proteome</keyword>
<evidence type="ECO:0008006" key="5">
    <source>
        <dbReference type="Google" id="ProtNLM"/>
    </source>
</evidence>
<evidence type="ECO:0000256" key="1">
    <source>
        <dbReference type="ARBA" id="ARBA00022703"/>
    </source>
</evidence>
<protein>
    <recommendedName>
        <fullName evidence="5">Apoptosis facilitator Bcl-2-like protein 14</fullName>
    </recommendedName>
</protein>